<reference evidence="2 3" key="1">
    <citation type="submission" date="2016-01" db="EMBL/GenBank/DDBJ databases">
        <title>Whole genome sequence and analysis of Micromonospora rosaria DSM 803, which can produce antibacterial substance rosamicin.</title>
        <authorList>
            <person name="Yang H."/>
            <person name="He X."/>
            <person name="Zhu D."/>
        </authorList>
    </citation>
    <scope>NUCLEOTIDE SEQUENCE [LARGE SCALE GENOMIC DNA]</scope>
    <source>
        <strain evidence="2 3">DSM 803</strain>
    </source>
</reference>
<dbReference type="Proteomes" id="UP000070620">
    <property type="component" value="Unassembled WGS sequence"/>
</dbReference>
<evidence type="ECO:0000313" key="2">
    <source>
        <dbReference type="EMBL" id="KXK59706.1"/>
    </source>
</evidence>
<comment type="caution">
    <text evidence="2">The sequence shown here is derived from an EMBL/GenBank/DDBJ whole genome shotgun (WGS) entry which is preliminary data.</text>
</comment>
<keyword evidence="3" id="KW-1185">Reference proteome</keyword>
<proteinExistence type="predicted"/>
<organism evidence="2 3">
    <name type="scientific">Micromonospora rosaria</name>
    <dbReference type="NCBI Taxonomy" id="47874"/>
    <lineage>
        <taxon>Bacteria</taxon>
        <taxon>Bacillati</taxon>
        <taxon>Actinomycetota</taxon>
        <taxon>Actinomycetes</taxon>
        <taxon>Micromonosporales</taxon>
        <taxon>Micromonosporaceae</taxon>
        <taxon>Micromonospora</taxon>
    </lineage>
</organism>
<evidence type="ECO:0000313" key="3">
    <source>
        <dbReference type="Proteomes" id="UP000070620"/>
    </source>
</evidence>
<accession>A0A136PN26</accession>
<dbReference type="AlphaFoldDB" id="A0A136PN26"/>
<dbReference type="RefSeq" id="WP_067370114.1">
    <property type="nucleotide sequence ID" value="NZ_JBIUBN010000018.1"/>
</dbReference>
<feature type="region of interest" description="Disordered" evidence="1">
    <location>
        <begin position="1"/>
        <end position="24"/>
    </location>
</feature>
<name>A0A136PN26_9ACTN</name>
<evidence type="ECO:0000256" key="1">
    <source>
        <dbReference type="SAM" id="MobiDB-lite"/>
    </source>
</evidence>
<gene>
    <name evidence="2" type="ORF">AWW66_22780</name>
</gene>
<dbReference type="EMBL" id="LRQV01000100">
    <property type="protein sequence ID" value="KXK59706.1"/>
    <property type="molecule type" value="Genomic_DNA"/>
</dbReference>
<protein>
    <submittedName>
        <fullName evidence="2">Uncharacterized protein</fullName>
    </submittedName>
</protein>
<sequence>MLGIDGGAVVAGEDRRAEATGKPGGPVLLQGVSVDVAPLSGFAVIEADGSFLVNGERAGVEDEEKLVAFIVGGSPVHN</sequence>